<feature type="region of interest" description="Disordered" evidence="1">
    <location>
        <begin position="419"/>
        <end position="459"/>
    </location>
</feature>
<evidence type="ECO:0000313" key="3">
    <source>
        <dbReference type="Proteomes" id="UP001388673"/>
    </source>
</evidence>
<feature type="region of interest" description="Disordered" evidence="1">
    <location>
        <begin position="690"/>
        <end position="733"/>
    </location>
</feature>
<evidence type="ECO:0000313" key="2">
    <source>
        <dbReference type="EMBL" id="KAK8858545.1"/>
    </source>
</evidence>
<dbReference type="RefSeq" id="XP_066803386.1">
    <property type="nucleotide sequence ID" value="XM_066945885.1"/>
</dbReference>
<proteinExistence type="predicted"/>
<dbReference type="AlphaFoldDB" id="A0AAW0YXP1"/>
<comment type="caution">
    <text evidence="2">The sequence shown here is derived from an EMBL/GenBank/DDBJ whole genome shotgun (WGS) entry which is preliminary data.</text>
</comment>
<feature type="compositionally biased region" description="Basic and acidic residues" evidence="1">
    <location>
        <begin position="293"/>
        <end position="308"/>
    </location>
</feature>
<dbReference type="EMBL" id="JBCAWK010000005">
    <property type="protein sequence ID" value="KAK8858545.1"/>
    <property type="molecule type" value="Genomic_DNA"/>
</dbReference>
<dbReference type="GeneID" id="92180032"/>
<dbReference type="KEGG" id="kne:92180032"/>
<accession>A0AAW0YXP1</accession>
<gene>
    <name evidence="2" type="ORF">IAR55_002774</name>
</gene>
<evidence type="ECO:0000256" key="1">
    <source>
        <dbReference type="SAM" id="MobiDB-lite"/>
    </source>
</evidence>
<sequence>MKTICKTSKRLREGKYEIYVHGLLAPAWYSKWYQLKAELEAVKDQLFTNEKIHICVGTREQILRRYPSAPYPDDRPKPQKVKAAKSAPLKDTNITECSRPIKFVSIPAPISSVQTDNATPDLTISEQHSELNKTVVSASEGLVNSVAIDSSGTNHTKPPTSWYSSIRTIFLRHLRAKNNRGFRLWSDALPDKDGVYSLLSEVEPGRRGGAQVTKDLYKFYVPSGDLKGLYHSWDMFTCKVTTEDDRICVVEVYAGTGEDIAAYHLDPEEDRLGAIDAPSVNIKHQSKEAAPTADDHTPENISLDPEKKPRPFLTGWDLPIAAESLLFGAMRNSSQAFQRDSHTKAHQDVSSTDAGAKIYSSNPDHVFLGCSNNDINGLAHAAPPSVVRHDIEPVSPRLRDFAIGMPNVATQLTEGIKRPAEASWSTCGSPMSHMPERDKTITGPTIQTSPTSSGRYCVKPDDTLATPTLTATAIPPWPYSKESDMDTFVFDWKNIEISHRSNMEQAESRTTPGAVCNANASRSTCLLSALGLSDQCHPSISDACEAKSATHTYATARQIELSYCDNVDVSPIDQRSAARTSPVCTQQKPEAMPARSIDSKTYLDGLIAASDNTLASIRLLRILQAEGITLDSTLGLKLLDLAKALRQDGELAPPSASSDIPPQGAVSEALEKRLDRFDGMLDVMAKALAQKTQQGEHKDESFDVAGNGRGERGEEDDVNSTSATVSDDAYKDDMPDLTELSNSTRHLLESINALASPNMQSSTSAQYTSEHCANLQQVMQALKRQDRTRGTAQVAADRQQPEPCFSHRLPFGPMTSFPQMGHTIPPISHVHPAYSIHQFCMPRWNGNGLQLNHFDDYIPACPTMFNPTDLHGSLGVPQVAPLAPSTYLTYPPGAPPLRSQADLYATLGWPLGFVPG</sequence>
<dbReference type="Proteomes" id="UP001388673">
    <property type="component" value="Unassembled WGS sequence"/>
</dbReference>
<protein>
    <submittedName>
        <fullName evidence="2">Uncharacterized protein</fullName>
    </submittedName>
</protein>
<organism evidence="2 3">
    <name type="scientific">Kwoniella newhampshirensis</name>
    <dbReference type="NCBI Taxonomy" id="1651941"/>
    <lineage>
        <taxon>Eukaryota</taxon>
        <taxon>Fungi</taxon>
        <taxon>Dikarya</taxon>
        <taxon>Basidiomycota</taxon>
        <taxon>Agaricomycotina</taxon>
        <taxon>Tremellomycetes</taxon>
        <taxon>Tremellales</taxon>
        <taxon>Cryptococcaceae</taxon>
        <taxon>Kwoniella</taxon>
    </lineage>
</organism>
<name>A0AAW0YXP1_9TREE</name>
<feature type="region of interest" description="Disordered" evidence="1">
    <location>
        <begin position="68"/>
        <end position="88"/>
    </location>
</feature>
<feature type="region of interest" description="Disordered" evidence="1">
    <location>
        <begin position="285"/>
        <end position="308"/>
    </location>
</feature>
<keyword evidence="3" id="KW-1185">Reference proteome</keyword>
<reference evidence="2 3" key="1">
    <citation type="journal article" date="2024" name="bioRxiv">
        <title>Comparative genomics of Cryptococcus and Kwoniella reveals pathogenesis evolution and contrasting karyotype dynamics via intercentromeric recombination or chromosome fusion.</title>
        <authorList>
            <person name="Coelho M.A."/>
            <person name="David-Palma M."/>
            <person name="Shea T."/>
            <person name="Bowers K."/>
            <person name="McGinley-Smith S."/>
            <person name="Mohammad A.W."/>
            <person name="Gnirke A."/>
            <person name="Yurkov A.M."/>
            <person name="Nowrousian M."/>
            <person name="Sun S."/>
            <person name="Cuomo C.A."/>
            <person name="Heitman J."/>
        </authorList>
    </citation>
    <scope>NUCLEOTIDE SEQUENCE [LARGE SCALE GENOMIC DNA]</scope>
    <source>
        <strain evidence="2 3">CBS 13917</strain>
    </source>
</reference>
<feature type="compositionally biased region" description="Polar residues" evidence="1">
    <location>
        <begin position="442"/>
        <end position="454"/>
    </location>
</feature>